<keyword evidence="6" id="KW-1185">Reference proteome</keyword>
<dbReference type="AlphaFoldDB" id="A0A1Q8CXV6"/>
<name>A0A1Q8CXV6_9PSEU</name>
<sequence length="1102" mass="117803">MTRRMRIEDLPQLAVPSQPALSPDGTRVVYVLRTLDIEQDRNVDQLWLVDTAGGAPRRLTSGPADTVPSWSPDGRRLAFLRDGQVAVLDADGGEPERVTELPLGAGTPCWSPDSHRLAFAAPVDPAGGATGPMVSDGLDYQADGAGTFGAVRTQLHVLDLATRELRQLTDGPDGAGDPSWSPDGTVLAFPGRAGTDSDLRWRTPVHLLAVDDPRARPRVLAFEEGIAATVSWVADGSALLVAGWSGDPVGHTRLFRVGVDGTATGAVDDLSGATDRNVMPGAPGYPGGLPREHGDRVVFCLRDHGCTHLWSVAAGGGDARPVLNGEGRVVSGLSVAGDRAALALATPESFGEIVVVDLVNGDHTVLTDHGAALEGLRPHPREERWFTISDGTRVQAWLSHDPARSGPRPLLLDIHGGPHNAWNAAADEMHFYHQELVERGWAVLTVNPRGSDGYGEAFYDGVRDAWGVADAADFLEPLDELVAEGFADPDRLAVAGYSYGGFMTCWLTGHDDRFAAAVAGGTVSDLASMGGTSDDCHLLSAYELGATPWQDPERYAAMSPITRVADVRTPTLVIHGATDLRCPVGQAQQWHTALRERGVPTRLVVYPDASHLFILTGLPSQRLDFNRRVLDWLEQYVTRGGRPRIDAAHWQRRLSRLAERHRVPGAQLGILRLAADGADDELVEVAHGTLHVRTGAPVSTDALFQIGSITKVWTATVAMALVDDGLLGLDTPVAEVLPELRLADPDVTKAVTVRHLLNHTSGIDGDVFTDTGRGDDCLERYVEVLGDAGQNHPLGATWSYCNSGYALLGRVIEKVTGKTWDQAMRERLFTPLGLAHSVTLPEEALMFATAMGHDERAGELVPAQVWGLPRSIGPAGLVTSTVGDVLAFARMHLTGGLAADGTRVLSAESTAAMAAHEADLPDKHVLGDSWGLGWIRFGWDGRRLLGHDGNTLGQAAFLRVLPEEGIAVALLTNGGHTRDLYADLYPEIFAALAGLTMPTPFAPPAEPVAVDVAPFVGVYERAGVRTEVENGPEGPVLRTTLTGPLAELEPDPVHEYPLVPVGPALFAIRPPEAETWMAVTFYELPTGERYVHYGARATPKVS</sequence>
<protein>
    <submittedName>
        <fullName evidence="5">Serine hydrolase</fullName>
    </submittedName>
</protein>
<dbReference type="GO" id="GO:0004252">
    <property type="term" value="F:serine-type endopeptidase activity"/>
    <property type="evidence" value="ECO:0007669"/>
    <property type="project" value="TreeGrafter"/>
</dbReference>
<dbReference type="Pfam" id="PF07676">
    <property type="entry name" value="PD40"/>
    <property type="match status" value="2"/>
</dbReference>
<feature type="domain" description="Peptidase S9 prolyl oligopeptidase catalytic" evidence="4">
    <location>
        <begin position="436"/>
        <end position="637"/>
    </location>
</feature>
<evidence type="ECO:0000259" key="4">
    <source>
        <dbReference type="Pfam" id="PF00326"/>
    </source>
</evidence>
<feature type="domain" description="Beta-lactamase-related" evidence="3">
    <location>
        <begin position="651"/>
        <end position="986"/>
    </location>
</feature>
<accession>A0A1Q8CXV6</accession>
<dbReference type="InterPro" id="IPR011042">
    <property type="entry name" value="6-blade_b-propeller_TolB-like"/>
</dbReference>
<dbReference type="SUPFAM" id="SSF56601">
    <property type="entry name" value="beta-lactamase/transpeptidase-like"/>
    <property type="match status" value="1"/>
</dbReference>
<dbReference type="EMBL" id="MSIE01000002">
    <property type="protein sequence ID" value="OLF19172.1"/>
    <property type="molecule type" value="Genomic_DNA"/>
</dbReference>
<dbReference type="SUPFAM" id="SSF53474">
    <property type="entry name" value="alpha/beta-Hydrolases"/>
    <property type="match status" value="1"/>
</dbReference>
<evidence type="ECO:0000259" key="3">
    <source>
        <dbReference type="Pfam" id="PF00144"/>
    </source>
</evidence>
<dbReference type="Gene3D" id="3.40.50.1820">
    <property type="entry name" value="alpha/beta hydrolase"/>
    <property type="match status" value="1"/>
</dbReference>
<keyword evidence="2" id="KW-0645">Protease</keyword>
<keyword evidence="2" id="KW-0720">Serine protease</keyword>
<reference evidence="5 6" key="1">
    <citation type="submission" date="2016-12" db="EMBL/GenBank/DDBJ databases">
        <title>The draft genome sequence of Actinophytocola sp. 11-183.</title>
        <authorList>
            <person name="Wang W."/>
            <person name="Yuan L."/>
        </authorList>
    </citation>
    <scope>NUCLEOTIDE SEQUENCE [LARGE SCALE GENOMIC DNA]</scope>
    <source>
        <strain evidence="5 6">11-183</strain>
    </source>
</reference>
<keyword evidence="1 5" id="KW-0378">Hydrolase</keyword>
<dbReference type="PANTHER" id="PTHR42776:SF27">
    <property type="entry name" value="DIPEPTIDYL PEPTIDASE FAMILY MEMBER 6"/>
    <property type="match status" value="1"/>
</dbReference>
<dbReference type="OrthoDB" id="262125at2"/>
<dbReference type="SUPFAM" id="SSF82171">
    <property type="entry name" value="DPP6 N-terminal domain-like"/>
    <property type="match status" value="1"/>
</dbReference>
<comment type="caution">
    <text evidence="5">The sequence shown here is derived from an EMBL/GenBank/DDBJ whole genome shotgun (WGS) entry which is preliminary data.</text>
</comment>
<proteinExistence type="predicted"/>
<evidence type="ECO:0000313" key="5">
    <source>
        <dbReference type="EMBL" id="OLF19172.1"/>
    </source>
</evidence>
<dbReference type="Pfam" id="PF00326">
    <property type="entry name" value="Peptidase_S9"/>
    <property type="match status" value="1"/>
</dbReference>
<dbReference type="GO" id="GO:0006508">
    <property type="term" value="P:proteolysis"/>
    <property type="evidence" value="ECO:0007669"/>
    <property type="project" value="InterPro"/>
</dbReference>
<evidence type="ECO:0000256" key="2">
    <source>
        <dbReference type="ARBA" id="ARBA00022825"/>
    </source>
</evidence>
<organism evidence="5 6">
    <name type="scientific">Actinophytocola xanthii</name>
    <dbReference type="NCBI Taxonomy" id="1912961"/>
    <lineage>
        <taxon>Bacteria</taxon>
        <taxon>Bacillati</taxon>
        <taxon>Actinomycetota</taxon>
        <taxon>Actinomycetes</taxon>
        <taxon>Pseudonocardiales</taxon>
        <taxon>Pseudonocardiaceae</taxon>
    </lineage>
</organism>
<dbReference type="InterPro" id="IPR001375">
    <property type="entry name" value="Peptidase_S9_cat"/>
</dbReference>
<dbReference type="InterPro" id="IPR001466">
    <property type="entry name" value="Beta-lactam-related"/>
</dbReference>
<evidence type="ECO:0000313" key="6">
    <source>
        <dbReference type="Proteomes" id="UP000185596"/>
    </source>
</evidence>
<dbReference type="PANTHER" id="PTHR42776">
    <property type="entry name" value="SERINE PEPTIDASE S9 FAMILY MEMBER"/>
    <property type="match status" value="1"/>
</dbReference>
<dbReference type="Gene3D" id="2.120.10.30">
    <property type="entry name" value="TolB, C-terminal domain"/>
    <property type="match status" value="2"/>
</dbReference>
<evidence type="ECO:0000256" key="1">
    <source>
        <dbReference type="ARBA" id="ARBA00022801"/>
    </source>
</evidence>
<dbReference type="STRING" id="1912961.BU204_02055"/>
<dbReference type="InterPro" id="IPR029058">
    <property type="entry name" value="AB_hydrolase_fold"/>
</dbReference>
<gene>
    <name evidence="5" type="ORF">BU204_02055</name>
</gene>
<dbReference type="Gene3D" id="3.40.710.10">
    <property type="entry name" value="DD-peptidase/beta-lactamase superfamily"/>
    <property type="match status" value="1"/>
</dbReference>
<dbReference type="InterPro" id="IPR011659">
    <property type="entry name" value="WD40"/>
</dbReference>
<dbReference type="Pfam" id="PF00144">
    <property type="entry name" value="Beta-lactamase"/>
    <property type="match status" value="1"/>
</dbReference>
<dbReference type="Proteomes" id="UP000185596">
    <property type="component" value="Unassembled WGS sequence"/>
</dbReference>
<dbReference type="RefSeq" id="WP_075123774.1">
    <property type="nucleotide sequence ID" value="NZ_MSIE01000002.1"/>
</dbReference>
<dbReference type="InterPro" id="IPR012338">
    <property type="entry name" value="Beta-lactam/transpept-like"/>
</dbReference>